<proteinExistence type="predicted"/>
<feature type="non-terminal residue" evidence="2">
    <location>
        <position position="1"/>
    </location>
</feature>
<dbReference type="InterPro" id="IPR001878">
    <property type="entry name" value="Znf_CCHC"/>
</dbReference>
<name>A0ABY6L9F5_9ARAC</name>
<sequence>MASLRSLESLEVTTDQNAVFLYPIVESSLPDYVLQIWQRRPEAGYQSEDNTKEPNSSQRLNNLLKFIKEEIRGAERLEFVRAGFKRPENMQEKEIQKRTSPTAAHLLNQSDNESCVFCDMTSHKSRNCNRVKRMTLEQRRQKATKAKVCFRCLGRRHMARDCRSEFKCFACKGRHVELMCSRRRGEIHEKKSDVKRDNLEAPSTSMANQTCSSEVLLMITSARVESPRGQRKVRILFDSGSQRSYIRKALIGQLNLEKIGSDYFGECLTGRTLKLKSGPTAIETIFGWILCGRPSYQGEGLVTTMITALLNQARIEELWDLEVLGIKDACSDKNRKEHDEREMERDCLRFLWWKTGTNETKGLRHKRVVFGLKCSPFLLAAVLEYHLESIRDERKLVAAKLLKSFYVDNCVTSLKEEEVKDFMEISIQLMTEAKMELNQWAITGVFAQAESDVSVLGLLWDNMEDILKCYVTRPFQIPNGLTKRTVLSCIQRFFDPLGFFSPVLISPKVLLQKTWTLKFEWDAQLPTDIEKEFRSWLYEIASLDQVVIPRCLYLDSEGDVQLHVFCDASCEAYASVVFARSVVQDTVRVVFLWAKARVAPLKRISIPRLELMACVLGARLLNAIRNALGVDYPTYMWSDSSTAITWITRAQTWNTFVKNRVNEIRNLTDVESWAHISGDENPADLPSRGCSATRYLKSEWWKGPHWLYGDPDDWMKTELIVNKEEVNMESKECVLAEVALERRILSTKTVILMRYPVDLNYVMGSERNSQDEEFSSTSLHL</sequence>
<organism evidence="2 3">
    <name type="scientific">Cordylochernes scorpioides</name>
    <dbReference type="NCBI Taxonomy" id="51811"/>
    <lineage>
        <taxon>Eukaryota</taxon>
        <taxon>Metazoa</taxon>
        <taxon>Ecdysozoa</taxon>
        <taxon>Arthropoda</taxon>
        <taxon>Chelicerata</taxon>
        <taxon>Arachnida</taxon>
        <taxon>Pseudoscorpiones</taxon>
        <taxon>Cheliferoidea</taxon>
        <taxon>Chernetidae</taxon>
        <taxon>Cordylochernes</taxon>
    </lineage>
</organism>
<accession>A0ABY6L9F5</accession>
<feature type="domain" description="CCHC-type" evidence="1">
    <location>
        <begin position="148"/>
        <end position="164"/>
    </location>
</feature>
<dbReference type="Pfam" id="PF05380">
    <property type="entry name" value="Peptidase_A17"/>
    <property type="match status" value="1"/>
</dbReference>
<protein>
    <recommendedName>
        <fullName evidence="1">CCHC-type domain-containing protein</fullName>
    </recommendedName>
</protein>
<dbReference type="SMART" id="SM00343">
    <property type="entry name" value="ZnF_C2HC"/>
    <property type="match status" value="2"/>
</dbReference>
<dbReference type="InterPro" id="IPR008042">
    <property type="entry name" value="Retrotrans_Pao"/>
</dbReference>
<feature type="domain" description="CCHC-type" evidence="1">
    <location>
        <begin position="114"/>
        <end position="130"/>
    </location>
</feature>
<dbReference type="PROSITE" id="PS00141">
    <property type="entry name" value="ASP_PROTEASE"/>
    <property type="match status" value="1"/>
</dbReference>
<dbReference type="PANTHER" id="PTHR47331">
    <property type="entry name" value="PHD-TYPE DOMAIN-CONTAINING PROTEIN"/>
    <property type="match status" value="1"/>
</dbReference>
<dbReference type="InterPro" id="IPR001969">
    <property type="entry name" value="Aspartic_peptidase_AS"/>
</dbReference>
<gene>
    <name evidence="2" type="ORF">LAZ67_14001067</name>
</gene>
<keyword evidence="3" id="KW-1185">Reference proteome</keyword>
<reference evidence="2 3" key="1">
    <citation type="submission" date="2022-01" db="EMBL/GenBank/DDBJ databases">
        <title>A chromosomal length assembly of Cordylochernes scorpioides.</title>
        <authorList>
            <person name="Zeh D."/>
            <person name="Zeh J."/>
        </authorList>
    </citation>
    <scope>NUCLEOTIDE SEQUENCE [LARGE SCALE GENOMIC DNA]</scope>
    <source>
        <strain evidence="2">IN4F17</strain>
        <tissue evidence="2">Whole Body</tissue>
    </source>
</reference>
<dbReference type="Gene3D" id="4.10.60.10">
    <property type="entry name" value="Zinc finger, CCHC-type"/>
    <property type="match status" value="1"/>
</dbReference>
<dbReference type="EMBL" id="CP092876">
    <property type="protein sequence ID" value="UYV76543.1"/>
    <property type="molecule type" value="Genomic_DNA"/>
</dbReference>
<evidence type="ECO:0000313" key="2">
    <source>
        <dbReference type="EMBL" id="UYV76543.1"/>
    </source>
</evidence>
<evidence type="ECO:0000313" key="3">
    <source>
        <dbReference type="Proteomes" id="UP001235939"/>
    </source>
</evidence>
<evidence type="ECO:0000259" key="1">
    <source>
        <dbReference type="SMART" id="SM00343"/>
    </source>
</evidence>
<dbReference type="Proteomes" id="UP001235939">
    <property type="component" value="Chromosome 14"/>
</dbReference>
<dbReference type="InterPro" id="IPR043502">
    <property type="entry name" value="DNA/RNA_pol_sf"/>
</dbReference>
<dbReference type="SUPFAM" id="SSF56672">
    <property type="entry name" value="DNA/RNA polymerases"/>
    <property type="match status" value="1"/>
</dbReference>